<evidence type="ECO:0000313" key="3">
    <source>
        <dbReference type="EMBL" id="MFC5808717.1"/>
    </source>
</evidence>
<organism evidence="3 4">
    <name type="scientific">Streptomyces heilongjiangensis</name>
    <dbReference type="NCBI Taxonomy" id="945052"/>
    <lineage>
        <taxon>Bacteria</taxon>
        <taxon>Bacillati</taxon>
        <taxon>Actinomycetota</taxon>
        <taxon>Actinomycetes</taxon>
        <taxon>Kitasatosporales</taxon>
        <taxon>Streptomycetaceae</taxon>
        <taxon>Streptomyces</taxon>
    </lineage>
</organism>
<feature type="region of interest" description="Disordered" evidence="1">
    <location>
        <begin position="207"/>
        <end position="250"/>
    </location>
</feature>
<dbReference type="EMBL" id="JBHSNZ010000008">
    <property type="protein sequence ID" value="MFC5808717.1"/>
    <property type="molecule type" value="Genomic_DNA"/>
</dbReference>
<name>A0ABW1B6U1_9ACTN</name>
<dbReference type="Proteomes" id="UP001596112">
    <property type="component" value="Unassembled WGS sequence"/>
</dbReference>
<dbReference type="RefSeq" id="WP_272169480.1">
    <property type="nucleotide sequence ID" value="NZ_JAQOSL010000010.1"/>
</dbReference>
<dbReference type="Pfam" id="PF14016">
    <property type="entry name" value="DUF4232"/>
    <property type="match status" value="1"/>
</dbReference>
<reference evidence="4" key="1">
    <citation type="journal article" date="2019" name="Int. J. Syst. Evol. Microbiol.">
        <title>The Global Catalogue of Microorganisms (GCM) 10K type strain sequencing project: providing services to taxonomists for standard genome sequencing and annotation.</title>
        <authorList>
            <consortium name="The Broad Institute Genomics Platform"/>
            <consortium name="The Broad Institute Genome Sequencing Center for Infectious Disease"/>
            <person name="Wu L."/>
            <person name="Ma J."/>
        </authorList>
    </citation>
    <scope>NUCLEOTIDE SEQUENCE [LARGE SCALE GENOMIC DNA]</scope>
    <source>
        <strain evidence="4">JCM 9918</strain>
    </source>
</reference>
<proteinExistence type="predicted"/>
<evidence type="ECO:0000313" key="4">
    <source>
        <dbReference type="Proteomes" id="UP001596112"/>
    </source>
</evidence>
<comment type="caution">
    <text evidence="3">The sequence shown here is derived from an EMBL/GenBank/DDBJ whole genome shotgun (WGS) entry which is preliminary data.</text>
</comment>
<sequence>MVPTLRRTASRVPLSAALVLAVGGCGLGEEIDREVNPDRDLPSTAAPSAGTGRTGGVHADELPGAVPPDPRARPTEAPSADPADACPSSGVRMLPGPVEAAMGLRAMTLTLTDCGSEPYTVNGYPSVRVLDGDRDPVDVRVLRGPEDITTGVPDPGPHEVTLRPGESATASLVWRNTVTEADVPAVDAPCLRVATARGRPAQVLAPDGGIDLGTTGRLGTGAWTKAQPGQGPSDGFPRRRRARHAPGSAS</sequence>
<feature type="region of interest" description="Disordered" evidence="1">
    <location>
        <begin position="30"/>
        <end position="90"/>
    </location>
</feature>
<evidence type="ECO:0000256" key="1">
    <source>
        <dbReference type="SAM" id="MobiDB-lite"/>
    </source>
</evidence>
<dbReference type="InterPro" id="IPR025326">
    <property type="entry name" value="DUF4232"/>
</dbReference>
<gene>
    <name evidence="3" type="ORF">ACFQGO_14575</name>
</gene>
<feature type="domain" description="DUF4232" evidence="2">
    <location>
        <begin position="86"/>
        <end position="223"/>
    </location>
</feature>
<protein>
    <submittedName>
        <fullName evidence="3">DUF4232 domain-containing protein</fullName>
    </submittedName>
</protein>
<keyword evidence="4" id="KW-1185">Reference proteome</keyword>
<feature type="compositionally biased region" description="Low complexity" evidence="1">
    <location>
        <begin position="77"/>
        <end position="89"/>
    </location>
</feature>
<evidence type="ECO:0000259" key="2">
    <source>
        <dbReference type="Pfam" id="PF14016"/>
    </source>
</evidence>
<accession>A0ABW1B6U1</accession>
<dbReference type="PROSITE" id="PS51257">
    <property type="entry name" value="PROKAR_LIPOPROTEIN"/>
    <property type="match status" value="1"/>
</dbReference>